<proteinExistence type="predicted"/>
<evidence type="ECO:0000313" key="3">
    <source>
        <dbReference type="Proteomes" id="UP000194873"/>
    </source>
</evidence>
<feature type="domain" description="Antitoxin VbhA" evidence="1">
    <location>
        <begin position="31"/>
        <end position="63"/>
    </location>
</feature>
<sequence>MTRSVFTPIPAELPEAERAARLKRQHQAEWGLAVARLGGTEPSPDILQALQRYIDGALSLAELAGLPPPPHAPSAVVEATLRREQFTR</sequence>
<evidence type="ECO:0000259" key="1">
    <source>
        <dbReference type="Pfam" id="PF18495"/>
    </source>
</evidence>
<dbReference type="InterPro" id="IPR033788">
    <property type="entry name" value="VbhA-like"/>
</dbReference>
<dbReference type="InterPro" id="IPR043038">
    <property type="entry name" value="VbhA_sf"/>
</dbReference>
<dbReference type="Gene3D" id="1.10.8.1050">
    <property type="entry name" value="Antitoxin VbhA-like"/>
    <property type="match status" value="1"/>
</dbReference>
<gene>
    <name evidence="2" type="ORF">BXP70_29000</name>
</gene>
<protein>
    <recommendedName>
        <fullName evidence="1">Antitoxin VbhA domain-containing protein</fullName>
    </recommendedName>
</protein>
<accession>A0A243W4T1</accession>
<dbReference type="AlphaFoldDB" id="A0A243W4T1"/>
<dbReference type="Pfam" id="PF18495">
    <property type="entry name" value="VbhA"/>
    <property type="match status" value="1"/>
</dbReference>
<evidence type="ECO:0000313" key="2">
    <source>
        <dbReference type="EMBL" id="OUJ66719.1"/>
    </source>
</evidence>
<dbReference type="EMBL" id="MTSE01000092">
    <property type="protein sequence ID" value="OUJ66719.1"/>
    <property type="molecule type" value="Genomic_DNA"/>
</dbReference>
<dbReference type="OrthoDB" id="885364at2"/>
<dbReference type="InterPro" id="IPR041535">
    <property type="entry name" value="VbhA"/>
</dbReference>
<dbReference type="RefSeq" id="WP_086597597.1">
    <property type="nucleotide sequence ID" value="NZ_MTSE01000092.1"/>
</dbReference>
<comment type="caution">
    <text evidence="2">The sequence shown here is derived from an EMBL/GenBank/DDBJ whole genome shotgun (WGS) entry which is preliminary data.</text>
</comment>
<dbReference type="Proteomes" id="UP000194873">
    <property type="component" value="Unassembled WGS sequence"/>
</dbReference>
<name>A0A243W4T1_9BACT</name>
<organism evidence="2 3">
    <name type="scientific">Hymenobacter crusticola</name>
    <dbReference type="NCBI Taxonomy" id="1770526"/>
    <lineage>
        <taxon>Bacteria</taxon>
        <taxon>Pseudomonadati</taxon>
        <taxon>Bacteroidota</taxon>
        <taxon>Cytophagia</taxon>
        <taxon>Cytophagales</taxon>
        <taxon>Hymenobacteraceae</taxon>
        <taxon>Hymenobacter</taxon>
    </lineage>
</organism>
<keyword evidence="3" id="KW-1185">Reference proteome</keyword>
<dbReference type="CDD" id="cd11586">
    <property type="entry name" value="VbhA_like"/>
    <property type="match status" value="1"/>
</dbReference>
<reference evidence="2 3" key="1">
    <citation type="submission" date="2017-01" db="EMBL/GenBank/DDBJ databases">
        <title>A new Hymenobacter.</title>
        <authorList>
            <person name="Liang Y."/>
            <person name="Feng F."/>
        </authorList>
    </citation>
    <scope>NUCLEOTIDE SEQUENCE [LARGE SCALE GENOMIC DNA]</scope>
    <source>
        <strain evidence="2">MIMBbqt21</strain>
    </source>
</reference>